<organism evidence="1 2">
    <name type="scientific">Aspergillus sclerotiicarbonarius (strain CBS 121057 / IBT 28362)</name>
    <dbReference type="NCBI Taxonomy" id="1448318"/>
    <lineage>
        <taxon>Eukaryota</taxon>
        <taxon>Fungi</taxon>
        <taxon>Dikarya</taxon>
        <taxon>Ascomycota</taxon>
        <taxon>Pezizomycotina</taxon>
        <taxon>Eurotiomycetes</taxon>
        <taxon>Eurotiomycetidae</taxon>
        <taxon>Eurotiales</taxon>
        <taxon>Aspergillaceae</taxon>
        <taxon>Aspergillus</taxon>
        <taxon>Aspergillus subgen. Circumdati</taxon>
    </lineage>
</organism>
<protein>
    <submittedName>
        <fullName evidence="1">Uncharacterized protein</fullName>
    </submittedName>
</protein>
<dbReference type="VEuPathDB" id="FungiDB:BO78DRAFT_398460"/>
<name>A0A319E4R9_ASPSB</name>
<dbReference type="OrthoDB" id="1689029at2759"/>
<dbReference type="EMBL" id="KZ826362">
    <property type="protein sequence ID" value="PYI04971.1"/>
    <property type="molecule type" value="Genomic_DNA"/>
</dbReference>
<keyword evidence="2" id="KW-1185">Reference proteome</keyword>
<evidence type="ECO:0000313" key="2">
    <source>
        <dbReference type="Proteomes" id="UP000248423"/>
    </source>
</evidence>
<gene>
    <name evidence="1" type="ORF">BO78DRAFT_398460</name>
</gene>
<reference evidence="1 2" key="1">
    <citation type="submission" date="2018-02" db="EMBL/GenBank/DDBJ databases">
        <title>The genomes of Aspergillus section Nigri reveals drivers in fungal speciation.</title>
        <authorList>
            <consortium name="DOE Joint Genome Institute"/>
            <person name="Vesth T.C."/>
            <person name="Nybo J."/>
            <person name="Theobald S."/>
            <person name="Brandl J."/>
            <person name="Frisvad J.C."/>
            <person name="Nielsen K.F."/>
            <person name="Lyhne E.K."/>
            <person name="Kogle M.E."/>
            <person name="Kuo A."/>
            <person name="Riley R."/>
            <person name="Clum A."/>
            <person name="Nolan M."/>
            <person name="Lipzen A."/>
            <person name="Salamov A."/>
            <person name="Henrissat B."/>
            <person name="Wiebenga A."/>
            <person name="De vries R.P."/>
            <person name="Grigoriev I.V."/>
            <person name="Mortensen U.H."/>
            <person name="Andersen M.R."/>
            <person name="Baker S.E."/>
        </authorList>
    </citation>
    <scope>NUCLEOTIDE SEQUENCE [LARGE SCALE GENOMIC DNA]</scope>
    <source>
        <strain evidence="1 2">CBS 121057</strain>
    </source>
</reference>
<dbReference type="STRING" id="1448318.A0A319E4R9"/>
<dbReference type="Proteomes" id="UP000248423">
    <property type="component" value="Unassembled WGS sequence"/>
</dbReference>
<sequence>MTRKPTRDNDPYEYMAGFGNRFQSEVIPGATFRSVFRRYHVLGLYGTKACQL</sequence>
<evidence type="ECO:0000313" key="1">
    <source>
        <dbReference type="EMBL" id="PYI04971.1"/>
    </source>
</evidence>
<dbReference type="AlphaFoldDB" id="A0A319E4R9"/>
<accession>A0A319E4R9</accession>
<proteinExistence type="predicted"/>